<proteinExistence type="inferred from homology"/>
<protein>
    <recommendedName>
        <fullName evidence="5">Ubiquitin-like protease family profile domain-containing protein</fullName>
    </recommendedName>
</protein>
<evidence type="ECO:0000256" key="4">
    <source>
        <dbReference type="ARBA" id="ARBA00022807"/>
    </source>
</evidence>
<dbReference type="GO" id="GO:0019784">
    <property type="term" value="F:deNEDDylase activity"/>
    <property type="evidence" value="ECO:0007669"/>
    <property type="project" value="InterPro"/>
</dbReference>
<dbReference type="VEuPathDB" id="TrichDB:TVAG_303510"/>
<comment type="similarity">
    <text evidence="1">Belongs to the peptidase C48 family.</text>
</comment>
<sequence>MMNYKFVSPYVTQLFQRTPEENAIYLFEDFSFTKYDLIFFPISNLRTDHLCHWSLVVWCSGKKNRFLHFDSLKNRNIIPAKNFVQKIIHCLKIKSYSFKNMKGPIQDNTTDCGMYLMAIMDEIATTRKVSEEMKTKITPDYIKNFRTLLSQCIANYNTTLKGWECYREMLTN</sequence>
<dbReference type="EMBL" id="DS113234">
    <property type="protein sequence ID" value="EAY17132.1"/>
    <property type="molecule type" value="Genomic_DNA"/>
</dbReference>
<keyword evidence="7" id="KW-1185">Reference proteome</keyword>
<dbReference type="GO" id="GO:0008234">
    <property type="term" value="F:cysteine-type peptidase activity"/>
    <property type="evidence" value="ECO:0007669"/>
    <property type="project" value="UniProtKB-KW"/>
</dbReference>
<dbReference type="SMR" id="A2DR33"/>
<dbReference type="AlphaFoldDB" id="A2DR33"/>
<name>A2DR33_TRIV3</name>
<dbReference type="PANTHER" id="PTHR46468:SF1">
    <property type="entry name" value="SENTRIN-SPECIFIC PROTEASE 8"/>
    <property type="match status" value="1"/>
</dbReference>
<dbReference type="InParanoid" id="A2DR33"/>
<dbReference type="InterPro" id="IPR038765">
    <property type="entry name" value="Papain-like_cys_pep_sf"/>
</dbReference>
<evidence type="ECO:0000259" key="5">
    <source>
        <dbReference type="PROSITE" id="PS50600"/>
    </source>
</evidence>
<dbReference type="Proteomes" id="UP000001542">
    <property type="component" value="Unassembled WGS sequence"/>
</dbReference>
<evidence type="ECO:0000313" key="6">
    <source>
        <dbReference type="EMBL" id="EAY17132.1"/>
    </source>
</evidence>
<evidence type="ECO:0000313" key="7">
    <source>
        <dbReference type="Proteomes" id="UP000001542"/>
    </source>
</evidence>
<dbReference type="PROSITE" id="PS50600">
    <property type="entry name" value="ULP_PROTEASE"/>
    <property type="match status" value="1"/>
</dbReference>
<gene>
    <name evidence="6" type="ORF">TVAG_303510</name>
</gene>
<evidence type="ECO:0000256" key="2">
    <source>
        <dbReference type="ARBA" id="ARBA00022670"/>
    </source>
</evidence>
<organism evidence="6 7">
    <name type="scientific">Trichomonas vaginalis (strain ATCC PRA-98 / G3)</name>
    <dbReference type="NCBI Taxonomy" id="412133"/>
    <lineage>
        <taxon>Eukaryota</taxon>
        <taxon>Metamonada</taxon>
        <taxon>Parabasalia</taxon>
        <taxon>Trichomonadida</taxon>
        <taxon>Trichomonadidae</taxon>
        <taxon>Trichomonas</taxon>
    </lineage>
</organism>
<dbReference type="eggNOG" id="KOG3246">
    <property type="taxonomic scope" value="Eukaryota"/>
</dbReference>
<accession>A2DR33</accession>
<dbReference type="VEuPathDB" id="TrichDB:TVAGG3_0694890"/>
<keyword evidence="2" id="KW-0645">Protease</keyword>
<dbReference type="InterPro" id="IPR003653">
    <property type="entry name" value="Peptidase_C48_C"/>
</dbReference>
<evidence type="ECO:0000256" key="1">
    <source>
        <dbReference type="ARBA" id="ARBA00005234"/>
    </source>
</evidence>
<dbReference type="SUPFAM" id="SSF54001">
    <property type="entry name" value="Cysteine proteinases"/>
    <property type="match status" value="1"/>
</dbReference>
<dbReference type="Gene3D" id="3.40.395.10">
    <property type="entry name" value="Adenoviral Proteinase, Chain A"/>
    <property type="match status" value="1"/>
</dbReference>
<dbReference type="InterPro" id="IPR044613">
    <property type="entry name" value="Nep1/2-like"/>
</dbReference>
<dbReference type="OrthoDB" id="5065855at2759"/>
<dbReference type="GO" id="GO:0006508">
    <property type="term" value="P:proteolysis"/>
    <property type="evidence" value="ECO:0007669"/>
    <property type="project" value="UniProtKB-KW"/>
</dbReference>
<reference evidence="6" key="2">
    <citation type="journal article" date="2007" name="Science">
        <title>Draft genome sequence of the sexually transmitted pathogen Trichomonas vaginalis.</title>
        <authorList>
            <person name="Carlton J.M."/>
            <person name="Hirt R.P."/>
            <person name="Silva J.C."/>
            <person name="Delcher A.L."/>
            <person name="Schatz M."/>
            <person name="Zhao Q."/>
            <person name="Wortman J.R."/>
            <person name="Bidwell S.L."/>
            <person name="Alsmark U.C.M."/>
            <person name="Besteiro S."/>
            <person name="Sicheritz-Ponten T."/>
            <person name="Noel C.J."/>
            <person name="Dacks J.B."/>
            <person name="Foster P.G."/>
            <person name="Simillion C."/>
            <person name="Van de Peer Y."/>
            <person name="Miranda-Saavedra D."/>
            <person name="Barton G.J."/>
            <person name="Westrop G.D."/>
            <person name="Mueller S."/>
            <person name="Dessi D."/>
            <person name="Fiori P.L."/>
            <person name="Ren Q."/>
            <person name="Paulsen I."/>
            <person name="Zhang H."/>
            <person name="Bastida-Corcuera F.D."/>
            <person name="Simoes-Barbosa A."/>
            <person name="Brown M.T."/>
            <person name="Hayes R.D."/>
            <person name="Mukherjee M."/>
            <person name="Okumura C.Y."/>
            <person name="Schneider R."/>
            <person name="Smith A.J."/>
            <person name="Vanacova S."/>
            <person name="Villalvazo M."/>
            <person name="Haas B.J."/>
            <person name="Pertea M."/>
            <person name="Feldblyum T.V."/>
            <person name="Utterback T.R."/>
            <person name="Shu C.L."/>
            <person name="Osoegawa K."/>
            <person name="de Jong P.J."/>
            <person name="Hrdy I."/>
            <person name="Horvathova L."/>
            <person name="Zubacova Z."/>
            <person name="Dolezal P."/>
            <person name="Malik S.B."/>
            <person name="Logsdon J.M. Jr."/>
            <person name="Henze K."/>
            <person name="Gupta A."/>
            <person name="Wang C.C."/>
            <person name="Dunne R.L."/>
            <person name="Upcroft J.A."/>
            <person name="Upcroft P."/>
            <person name="White O."/>
            <person name="Salzberg S.L."/>
            <person name="Tang P."/>
            <person name="Chiu C.-H."/>
            <person name="Lee Y.-S."/>
            <person name="Embley T.M."/>
            <person name="Coombs G.H."/>
            <person name="Mottram J.C."/>
            <person name="Tachezy J."/>
            <person name="Fraser-Liggett C.M."/>
            <person name="Johnson P.J."/>
        </authorList>
    </citation>
    <scope>NUCLEOTIDE SEQUENCE [LARGE SCALE GENOMIC DNA]</scope>
    <source>
        <strain evidence="6">G3</strain>
    </source>
</reference>
<keyword evidence="4" id="KW-0788">Thiol protease</keyword>
<dbReference type="PANTHER" id="PTHR46468">
    <property type="entry name" value="SENTRIN-SPECIFIC PROTEASE 8"/>
    <property type="match status" value="1"/>
</dbReference>
<dbReference type="Pfam" id="PF02902">
    <property type="entry name" value="Peptidase_C48"/>
    <property type="match status" value="1"/>
</dbReference>
<dbReference type="STRING" id="5722.A2DR33"/>
<reference evidence="6" key="1">
    <citation type="submission" date="2006-10" db="EMBL/GenBank/DDBJ databases">
        <authorList>
            <person name="Amadeo P."/>
            <person name="Zhao Q."/>
            <person name="Wortman J."/>
            <person name="Fraser-Liggett C."/>
            <person name="Carlton J."/>
        </authorList>
    </citation>
    <scope>NUCLEOTIDE SEQUENCE</scope>
    <source>
        <strain evidence="6">G3</strain>
    </source>
</reference>
<keyword evidence="3" id="KW-0378">Hydrolase</keyword>
<dbReference type="KEGG" id="tva:4775147"/>
<dbReference type="RefSeq" id="XP_001329355.1">
    <property type="nucleotide sequence ID" value="XM_001329320.1"/>
</dbReference>
<feature type="domain" description="Ubiquitin-like protease family profile" evidence="5">
    <location>
        <begin position="1"/>
        <end position="123"/>
    </location>
</feature>
<evidence type="ECO:0000256" key="3">
    <source>
        <dbReference type="ARBA" id="ARBA00022801"/>
    </source>
</evidence>